<accession>A0A1G7XM99</accession>
<feature type="chain" id="PRO_5011666784" description="Lipoprotein" evidence="1">
    <location>
        <begin position="20"/>
        <end position="143"/>
    </location>
</feature>
<evidence type="ECO:0008006" key="4">
    <source>
        <dbReference type="Google" id="ProtNLM"/>
    </source>
</evidence>
<feature type="signal peptide" evidence="1">
    <location>
        <begin position="1"/>
        <end position="19"/>
    </location>
</feature>
<dbReference type="AlphaFoldDB" id="A0A1G7XM99"/>
<name>A0A1G7XM99_9VIBR</name>
<dbReference type="EMBL" id="FNDD01000003">
    <property type="protein sequence ID" value="SDG85173.1"/>
    <property type="molecule type" value="Genomic_DNA"/>
</dbReference>
<dbReference type="Proteomes" id="UP000198854">
    <property type="component" value="Unassembled WGS sequence"/>
</dbReference>
<reference evidence="2 3" key="1">
    <citation type="submission" date="2016-10" db="EMBL/GenBank/DDBJ databases">
        <authorList>
            <person name="de Groot N.N."/>
        </authorList>
    </citation>
    <scope>NUCLEOTIDE SEQUENCE [LARGE SCALE GENOMIC DNA]</scope>
    <source>
        <strain evidence="2 3">CGMCC 1.10228</strain>
    </source>
</reference>
<evidence type="ECO:0000313" key="2">
    <source>
        <dbReference type="EMBL" id="SDG85173.1"/>
    </source>
</evidence>
<organism evidence="2 3">
    <name type="scientific">Vibrio xiamenensis</name>
    <dbReference type="NCBI Taxonomy" id="861298"/>
    <lineage>
        <taxon>Bacteria</taxon>
        <taxon>Pseudomonadati</taxon>
        <taxon>Pseudomonadota</taxon>
        <taxon>Gammaproteobacteria</taxon>
        <taxon>Vibrionales</taxon>
        <taxon>Vibrionaceae</taxon>
        <taxon>Vibrio</taxon>
    </lineage>
</organism>
<gene>
    <name evidence="2" type="ORF">SAMN04488136_103254</name>
</gene>
<proteinExistence type="predicted"/>
<sequence>MRFATAVALSLLISACSNSAEEELKNQYVANYIESTTPIFLEQLKERARELNISREQLASLTETANDRIEKMAQCSYTAYQHYPKRYHDAMIDAVVHGNDVQASREKVSLMIEQDMQKGLILQDKIIESARKVRSKLNDCMAS</sequence>
<dbReference type="PROSITE" id="PS51257">
    <property type="entry name" value="PROKAR_LIPOPROTEIN"/>
    <property type="match status" value="1"/>
</dbReference>
<dbReference type="RefSeq" id="WP_093270276.1">
    <property type="nucleotide sequence ID" value="NZ_FNDD01000003.1"/>
</dbReference>
<keyword evidence="3" id="KW-1185">Reference proteome</keyword>
<evidence type="ECO:0000313" key="3">
    <source>
        <dbReference type="Proteomes" id="UP000198854"/>
    </source>
</evidence>
<protein>
    <recommendedName>
        <fullName evidence="4">Lipoprotein</fullName>
    </recommendedName>
</protein>
<dbReference type="STRING" id="861298.SAMN04488136_103254"/>
<keyword evidence="1" id="KW-0732">Signal</keyword>
<evidence type="ECO:0000256" key="1">
    <source>
        <dbReference type="SAM" id="SignalP"/>
    </source>
</evidence>